<name>A0A699XLY4_TANCI</name>
<feature type="non-terminal residue" evidence="2">
    <location>
        <position position="83"/>
    </location>
</feature>
<dbReference type="AlphaFoldDB" id="A0A699XLY4"/>
<evidence type="ECO:0000313" key="2">
    <source>
        <dbReference type="EMBL" id="GFD59320.1"/>
    </source>
</evidence>
<gene>
    <name evidence="2" type="ORF">Tci_931289</name>
</gene>
<dbReference type="EMBL" id="BKCJ011863535">
    <property type="protein sequence ID" value="GFD59320.1"/>
    <property type="molecule type" value="Genomic_DNA"/>
</dbReference>
<organism evidence="2">
    <name type="scientific">Tanacetum cinerariifolium</name>
    <name type="common">Dalmatian daisy</name>
    <name type="synonym">Chrysanthemum cinerariifolium</name>
    <dbReference type="NCBI Taxonomy" id="118510"/>
    <lineage>
        <taxon>Eukaryota</taxon>
        <taxon>Viridiplantae</taxon>
        <taxon>Streptophyta</taxon>
        <taxon>Embryophyta</taxon>
        <taxon>Tracheophyta</taxon>
        <taxon>Spermatophyta</taxon>
        <taxon>Magnoliopsida</taxon>
        <taxon>eudicotyledons</taxon>
        <taxon>Gunneridae</taxon>
        <taxon>Pentapetalae</taxon>
        <taxon>asterids</taxon>
        <taxon>campanulids</taxon>
        <taxon>Asterales</taxon>
        <taxon>Asteraceae</taxon>
        <taxon>Asteroideae</taxon>
        <taxon>Anthemideae</taxon>
        <taxon>Anthemidinae</taxon>
        <taxon>Tanacetum</taxon>
    </lineage>
</organism>
<proteinExistence type="predicted"/>
<feature type="non-terminal residue" evidence="2">
    <location>
        <position position="1"/>
    </location>
</feature>
<feature type="compositionally biased region" description="Basic residues" evidence="1">
    <location>
        <begin position="58"/>
        <end position="70"/>
    </location>
</feature>
<feature type="region of interest" description="Disordered" evidence="1">
    <location>
        <begin position="30"/>
        <end position="83"/>
    </location>
</feature>
<accession>A0A699XLY4</accession>
<reference evidence="2" key="1">
    <citation type="journal article" date="2019" name="Sci. Rep.">
        <title>Draft genome of Tanacetum cinerariifolium, the natural source of mosquito coil.</title>
        <authorList>
            <person name="Yamashiro T."/>
            <person name="Shiraishi A."/>
            <person name="Satake H."/>
            <person name="Nakayama K."/>
        </authorList>
    </citation>
    <scope>NUCLEOTIDE SEQUENCE</scope>
</reference>
<protein>
    <submittedName>
        <fullName evidence="2">Uncharacterized protein</fullName>
    </submittedName>
</protein>
<comment type="caution">
    <text evidence="2">The sequence shown here is derived from an EMBL/GenBank/DDBJ whole genome shotgun (WGS) entry which is preliminary data.</text>
</comment>
<sequence length="83" mass="8824">GPHGVVFEALVFECAGAGLFCYLQHAAHQHQPPARDELAGRAQHRPQSQPEPMAAAALRRRGGGRQHAGQRRAGIGRLRVAGG</sequence>
<evidence type="ECO:0000256" key="1">
    <source>
        <dbReference type="SAM" id="MobiDB-lite"/>
    </source>
</evidence>